<dbReference type="OrthoDB" id="5881059at2"/>
<dbReference type="eggNOG" id="COG3529">
    <property type="taxonomic scope" value="Bacteria"/>
</dbReference>
<dbReference type="InterPro" id="IPR012658">
    <property type="entry name" value="YheV"/>
</dbReference>
<dbReference type="RefSeq" id="WP_035516523.1">
    <property type="nucleotide sequence ID" value="NZ_KN234766.1"/>
</dbReference>
<sequence length="89" mass="9800">MEPPFRPRRRFIAGAVCPRCAAMDRLVVNLDTDHRECVACGFSEARPEPPAASEVPTRVTRASARRTETAADVVRLLDPARKAPEDDSP</sequence>
<name>A0A095VTY7_9GAMM</name>
<protein>
    <submittedName>
        <fullName evidence="2">Uncharacterized protein</fullName>
    </submittedName>
</protein>
<dbReference type="Pfam" id="PF09526">
    <property type="entry name" value="DUF2387"/>
    <property type="match status" value="1"/>
</dbReference>
<dbReference type="NCBIfam" id="TIGR02443">
    <property type="entry name" value="YheV family putative zinc ribbon protein"/>
    <property type="match status" value="1"/>
</dbReference>
<evidence type="ECO:0000313" key="2">
    <source>
        <dbReference type="EMBL" id="KGE04835.1"/>
    </source>
</evidence>
<evidence type="ECO:0000256" key="1">
    <source>
        <dbReference type="SAM" id="MobiDB-lite"/>
    </source>
</evidence>
<reference evidence="2 3" key="1">
    <citation type="journal article" date="2014" name="Genome Announc.">
        <title>Genome Sequence of Gammaproteobacterial Pseudohaliea rubra Type Strain DSM 19751, Isolated from Coastal Seawater of the Mediterranean Sea.</title>
        <authorList>
            <person name="Spring S."/>
            <person name="Fiebig A."/>
            <person name="Riedel T."/>
            <person name="Goker M."/>
            <person name="Klenk H.P."/>
        </authorList>
    </citation>
    <scope>NUCLEOTIDE SEQUENCE [LARGE SCALE GENOMIC DNA]</scope>
    <source>
        <strain evidence="2 3">DSM 19751</strain>
    </source>
</reference>
<dbReference type="EMBL" id="AUVB01000016">
    <property type="protein sequence ID" value="KGE04835.1"/>
    <property type="molecule type" value="Genomic_DNA"/>
</dbReference>
<proteinExistence type="predicted"/>
<dbReference type="PATRIC" id="fig|1265313.6.peg.583"/>
<dbReference type="HOGENOM" id="CLU_187607_0_0_6"/>
<dbReference type="Proteomes" id="UP000029640">
    <property type="component" value="Unassembled WGS sequence"/>
</dbReference>
<dbReference type="AlphaFoldDB" id="A0A095VTY7"/>
<comment type="caution">
    <text evidence="2">The sequence shown here is derived from an EMBL/GenBank/DDBJ whole genome shotgun (WGS) entry which is preliminary data.</text>
</comment>
<organism evidence="2 3">
    <name type="scientific">Pseudohaliea rubra DSM 19751</name>
    <dbReference type="NCBI Taxonomy" id="1265313"/>
    <lineage>
        <taxon>Bacteria</taxon>
        <taxon>Pseudomonadati</taxon>
        <taxon>Pseudomonadota</taxon>
        <taxon>Gammaproteobacteria</taxon>
        <taxon>Cellvibrionales</taxon>
        <taxon>Halieaceae</taxon>
        <taxon>Pseudohaliea</taxon>
    </lineage>
</organism>
<dbReference type="STRING" id="1265313.HRUBRA_00588"/>
<feature type="region of interest" description="Disordered" evidence="1">
    <location>
        <begin position="45"/>
        <end position="67"/>
    </location>
</feature>
<evidence type="ECO:0000313" key="3">
    <source>
        <dbReference type="Proteomes" id="UP000029640"/>
    </source>
</evidence>
<accession>A0A095VTY7</accession>
<keyword evidence="3" id="KW-1185">Reference proteome</keyword>
<gene>
    <name evidence="2" type="ORF">HRUBRA_00588</name>
</gene>